<evidence type="ECO:0000256" key="5">
    <source>
        <dbReference type="SAM" id="MobiDB-lite"/>
    </source>
</evidence>
<dbReference type="Gene3D" id="1.10.10.2830">
    <property type="match status" value="1"/>
</dbReference>
<comment type="caution">
    <text evidence="7">The sequence shown here is derived from an EMBL/GenBank/DDBJ whole genome shotgun (WGS) entry which is preliminary data.</text>
</comment>
<sequence>MAKNKKMGLGRGIEALFAENDVEEPNADETVQELSLKLIRPNPYQPRRVFDQDALKELAKSIEKSGVFQPIMVRQPDKSIERYEIIAGERRFRASKLAHKDTIPAIVRYFDDEQMMEVAVLENLQREDLTPLEEAQAYQTLMDKLSLTQAQVATRLGKSRPYIANYLRLLGLPQSVKDLLQSKKLSMGQARTLLGLKDKQALAALAQRAVSQNLTVRQLEELVGQQNQQGKHKAKPRKQRKSPYLREAENQLQSRFGTKVAVSPSAKKDRGKIEIPYTSTDDLNRILELLGISFD</sequence>
<dbReference type="Gene3D" id="3.90.1530.30">
    <property type="match status" value="1"/>
</dbReference>
<keyword evidence="3" id="KW-0159">Chromosome partition</keyword>
<dbReference type="PANTHER" id="PTHR33375:SF1">
    <property type="entry name" value="CHROMOSOME-PARTITIONING PROTEIN PARB-RELATED"/>
    <property type="match status" value="1"/>
</dbReference>
<dbReference type="InterPro" id="IPR036086">
    <property type="entry name" value="ParB/Sulfiredoxin_sf"/>
</dbReference>
<reference evidence="7" key="1">
    <citation type="journal article" date="2021" name="PeerJ">
        <title>Extensive microbial diversity within the chicken gut microbiome revealed by metagenomics and culture.</title>
        <authorList>
            <person name="Gilroy R."/>
            <person name="Ravi A."/>
            <person name="Getino M."/>
            <person name="Pursley I."/>
            <person name="Horton D.L."/>
            <person name="Alikhan N.F."/>
            <person name="Baker D."/>
            <person name="Gharbi K."/>
            <person name="Hall N."/>
            <person name="Watson M."/>
            <person name="Adriaenssens E.M."/>
            <person name="Foster-Nyarko E."/>
            <person name="Jarju S."/>
            <person name="Secka A."/>
            <person name="Antonio M."/>
            <person name="Oren A."/>
            <person name="Chaudhuri R.R."/>
            <person name="La Ragione R."/>
            <person name="Hildebrand F."/>
            <person name="Pallen M.J."/>
        </authorList>
    </citation>
    <scope>NUCLEOTIDE SEQUENCE</scope>
    <source>
        <strain evidence="7">ChiSxjej3B15-572</strain>
    </source>
</reference>
<dbReference type="InterPro" id="IPR050336">
    <property type="entry name" value="Chromosome_partition/occlusion"/>
</dbReference>
<dbReference type="GO" id="GO:0003677">
    <property type="term" value="F:DNA binding"/>
    <property type="evidence" value="ECO:0007669"/>
    <property type="project" value="UniProtKB-KW"/>
</dbReference>
<evidence type="ECO:0000256" key="4">
    <source>
        <dbReference type="ARBA" id="ARBA00023125"/>
    </source>
</evidence>
<dbReference type="SUPFAM" id="SSF110849">
    <property type="entry name" value="ParB/Sulfiredoxin"/>
    <property type="match status" value="1"/>
</dbReference>
<dbReference type="Pfam" id="PF23552">
    <property type="entry name" value="ParB_C"/>
    <property type="match status" value="1"/>
</dbReference>
<reference evidence="7" key="2">
    <citation type="submission" date="2021-04" db="EMBL/GenBank/DDBJ databases">
        <authorList>
            <person name="Gilroy R."/>
        </authorList>
    </citation>
    <scope>NUCLEOTIDE SEQUENCE</scope>
    <source>
        <strain evidence="7">ChiSxjej3B15-572</strain>
    </source>
</reference>
<evidence type="ECO:0000256" key="3">
    <source>
        <dbReference type="ARBA" id="ARBA00022829"/>
    </source>
</evidence>
<accession>A0A9D1VIG7</accession>
<dbReference type="FunFam" id="3.90.1530.30:FF:000001">
    <property type="entry name" value="Chromosome partitioning protein ParB"/>
    <property type="match status" value="1"/>
</dbReference>
<evidence type="ECO:0000313" key="8">
    <source>
        <dbReference type="Proteomes" id="UP000824231"/>
    </source>
</evidence>
<comment type="similarity">
    <text evidence="2">Belongs to the ParB family.</text>
</comment>
<dbReference type="InterPro" id="IPR041468">
    <property type="entry name" value="HTH_ParB/Spo0J"/>
</dbReference>
<dbReference type="CDD" id="cd16393">
    <property type="entry name" value="SPO0J_N"/>
    <property type="match status" value="1"/>
</dbReference>
<evidence type="ECO:0000259" key="6">
    <source>
        <dbReference type="SMART" id="SM00470"/>
    </source>
</evidence>
<dbReference type="AlphaFoldDB" id="A0A9D1VIG7"/>
<name>A0A9D1VIG7_9LACO</name>
<dbReference type="FunFam" id="1.10.10.2830:FF:000001">
    <property type="entry name" value="Chromosome partitioning protein ParB"/>
    <property type="match status" value="1"/>
</dbReference>
<evidence type="ECO:0000256" key="1">
    <source>
        <dbReference type="ARBA" id="ARBA00004453"/>
    </source>
</evidence>
<dbReference type="NCBIfam" id="TIGR00180">
    <property type="entry name" value="parB_part"/>
    <property type="match status" value="1"/>
</dbReference>
<dbReference type="Proteomes" id="UP000824231">
    <property type="component" value="Unassembled WGS sequence"/>
</dbReference>
<evidence type="ECO:0000256" key="2">
    <source>
        <dbReference type="ARBA" id="ARBA00006295"/>
    </source>
</evidence>
<feature type="domain" description="ParB-like N-terminal" evidence="6">
    <location>
        <begin position="32"/>
        <end position="124"/>
    </location>
</feature>
<organism evidence="7 8">
    <name type="scientific">Candidatus Limosilactobacillus merdigallinarum</name>
    <dbReference type="NCBI Taxonomy" id="2838652"/>
    <lineage>
        <taxon>Bacteria</taxon>
        <taxon>Bacillati</taxon>
        <taxon>Bacillota</taxon>
        <taxon>Bacilli</taxon>
        <taxon>Lactobacillales</taxon>
        <taxon>Lactobacillaceae</taxon>
        <taxon>Limosilactobacillus</taxon>
    </lineage>
</organism>
<dbReference type="GO" id="GO:0045881">
    <property type="term" value="P:positive regulation of sporulation resulting in formation of a cellular spore"/>
    <property type="evidence" value="ECO:0007669"/>
    <property type="project" value="TreeGrafter"/>
</dbReference>
<dbReference type="Pfam" id="PF17762">
    <property type="entry name" value="HTH_ParB"/>
    <property type="match status" value="1"/>
</dbReference>
<protein>
    <submittedName>
        <fullName evidence="7">ParB/RepB/Spo0J family partition protein</fullName>
    </submittedName>
</protein>
<keyword evidence="4" id="KW-0238">DNA-binding</keyword>
<dbReference type="InterPro" id="IPR057240">
    <property type="entry name" value="ParB_dimer_C"/>
</dbReference>
<dbReference type="PANTHER" id="PTHR33375">
    <property type="entry name" value="CHROMOSOME-PARTITIONING PROTEIN PARB-RELATED"/>
    <property type="match status" value="1"/>
</dbReference>
<feature type="region of interest" description="Disordered" evidence="5">
    <location>
        <begin position="224"/>
        <end position="244"/>
    </location>
</feature>
<evidence type="ECO:0000313" key="7">
    <source>
        <dbReference type="EMBL" id="HIX35651.1"/>
    </source>
</evidence>
<dbReference type="InterPro" id="IPR003115">
    <property type="entry name" value="ParB_N"/>
</dbReference>
<dbReference type="InterPro" id="IPR004437">
    <property type="entry name" value="ParB/RepB/Spo0J"/>
</dbReference>
<dbReference type="Pfam" id="PF02195">
    <property type="entry name" value="ParB_N"/>
    <property type="match status" value="1"/>
</dbReference>
<dbReference type="SMART" id="SM00470">
    <property type="entry name" value="ParB"/>
    <property type="match status" value="1"/>
</dbReference>
<dbReference type="SUPFAM" id="SSF109709">
    <property type="entry name" value="KorB DNA-binding domain-like"/>
    <property type="match status" value="1"/>
</dbReference>
<proteinExistence type="inferred from homology"/>
<dbReference type="GO" id="GO:0005694">
    <property type="term" value="C:chromosome"/>
    <property type="evidence" value="ECO:0007669"/>
    <property type="project" value="TreeGrafter"/>
</dbReference>
<dbReference type="GO" id="GO:0007059">
    <property type="term" value="P:chromosome segregation"/>
    <property type="evidence" value="ECO:0007669"/>
    <property type="project" value="UniProtKB-KW"/>
</dbReference>
<dbReference type="GO" id="GO:0009295">
    <property type="term" value="C:nucleoid"/>
    <property type="evidence" value="ECO:0007669"/>
    <property type="project" value="UniProtKB-SubCell"/>
</dbReference>
<feature type="compositionally biased region" description="Basic residues" evidence="5">
    <location>
        <begin position="230"/>
        <end position="243"/>
    </location>
</feature>
<comment type="subcellular location">
    <subcellularLocation>
        <location evidence="1">Cytoplasm</location>
        <location evidence="1">Nucleoid</location>
    </subcellularLocation>
</comment>
<dbReference type="EMBL" id="DXFH01000018">
    <property type="protein sequence ID" value="HIX35651.1"/>
    <property type="molecule type" value="Genomic_DNA"/>
</dbReference>
<gene>
    <name evidence="7" type="ORF">H9856_04560</name>
</gene>